<keyword evidence="3" id="KW-1185">Reference proteome</keyword>
<sequence>MTLNLSSPPTTLSNMARKKLSKRRSSGSLVPRAKPRPPPSTSEKPAELGEGKVPGYGVAPKSPPLTDPAEKVTVEAGTVGGESRKRIEEDVDTTSSGSSASTDESEDEDGKSQEDIGSESLDKVGVVPKAQWVLGDIKVDPVEECNDDDDDENEEEEEDWTQEGEAEAKNTLASRLGPTPDCSSSGDEAGVKQKSGVTKEDPVEVDDDDDDDDDEDMSSDEQLEGEEAKAPAQSPLASRLGPTPPQHSPLHSPIANDSDSSSSPSSSTLEHENEQEAQWNTWDTALRPRHHAGRGIGKGRLIGAWTNCRVPKEKWTPGVRQWVERKVAQGKME</sequence>
<comment type="caution">
    <text evidence="2">The sequence shown here is derived from an EMBL/GenBank/DDBJ whole genome shotgun (WGS) entry which is preliminary data.</text>
</comment>
<reference evidence="2 3" key="3">
    <citation type="journal article" date="2015" name="Genome Announc.">
        <title>Draft Genome Sequence of the Archiascomycetous Yeast Saitoella complicata.</title>
        <authorList>
            <person name="Yamauchi K."/>
            <person name="Kondo S."/>
            <person name="Hamamoto M."/>
            <person name="Takahashi Y."/>
            <person name="Ogura Y."/>
            <person name="Hayashi T."/>
            <person name="Nishida H."/>
        </authorList>
    </citation>
    <scope>NUCLEOTIDE SEQUENCE [LARGE SCALE GENOMIC DNA]</scope>
    <source>
        <strain evidence="2 3">NRRL Y-17804</strain>
    </source>
</reference>
<protein>
    <submittedName>
        <fullName evidence="2">Uncharacterized protein</fullName>
    </submittedName>
</protein>
<reference evidence="2 3" key="1">
    <citation type="journal article" date="2011" name="J. Gen. Appl. Microbiol.">
        <title>Draft genome sequencing of the enigmatic yeast Saitoella complicata.</title>
        <authorList>
            <person name="Nishida H."/>
            <person name="Hamamoto M."/>
            <person name="Sugiyama J."/>
        </authorList>
    </citation>
    <scope>NUCLEOTIDE SEQUENCE [LARGE SCALE GENOMIC DNA]</scope>
    <source>
        <strain evidence="2 3">NRRL Y-17804</strain>
    </source>
</reference>
<name>A0A0E9NSH2_SAICN</name>
<evidence type="ECO:0000256" key="1">
    <source>
        <dbReference type="SAM" id="MobiDB-lite"/>
    </source>
</evidence>
<organism evidence="2 3">
    <name type="scientific">Saitoella complicata (strain BCRC 22490 / CBS 7301 / JCM 7358 / NBRC 10748 / NRRL Y-17804)</name>
    <dbReference type="NCBI Taxonomy" id="698492"/>
    <lineage>
        <taxon>Eukaryota</taxon>
        <taxon>Fungi</taxon>
        <taxon>Dikarya</taxon>
        <taxon>Ascomycota</taxon>
        <taxon>Taphrinomycotina</taxon>
        <taxon>Taphrinomycotina incertae sedis</taxon>
        <taxon>Saitoella</taxon>
    </lineage>
</organism>
<dbReference type="EMBL" id="BACD03000083">
    <property type="protein sequence ID" value="GAO52723.1"/>
    <property type="molecule type" value="Genomic_DNA"/>
</dbReference>
<feature type="compositionally biased region" description="Polar residues" evidence="1">
    <location>
        <begin position="1"/>
        <end position="14"/>
    </location>
</feature>
<feature type="compositionally biased region" description="Low complexity" evidence="1">
    <location>
        <begin position="93"/>
        <end position="102"/>
    </location>
</feature>
<evidence type="ECO:0000313" key="2">
    <source>
        <dbReference type="EMBL" id="GAO52723.1"/>
    </source>
</evidence>
<dbReference type="AlphaFoldDB" id="A0A0E9NSH2"/>
<feature type="compositionally biased region" description="Acidic residues" evidence="1">
    <location>
        <begin position="203"/>
        <end position="225"/>
    </location>
</feature>
<feature type="compositionally biased region" description="Acidic residues" evidence="1">
    <location>
        <begin position="142"/>
        <end position="165"/>
    </location>
</feature>
<feature type="region of interest" description="Disordered" evidence="1">
    <location>
        <begin position="1"/>
        <end position="297"/>
    </location>
</feature>
<proteinExistence type="predicted"/>
<gene>
    <name evidence="2" type="ORF">G7K_6793-t1</name>
</gene>
<accession>A0A0E9NSH2</accession>
<feature type="compositionally biased region" description="Basic residues" evidence="1">
    <location>
        <begin position="16"/>
        <end position="25"/>
    </location>
</feature>
<dbReference type="Proteomes" id="UP000033140">
    <property type="component" value="Unassembled WGS sequence"/>
</dbReference>
<evidence type="ECO:0000313" key="3">
    <source>
        <dbReference type="Proteomes" id="UP000033140"/>
    </source>
</evidence>
<feature type="compositionally biased region" description="Low complexity" evidence="1">
    <location>
        <begin position="257"/>
        <end position="267"/>
    </location>
</feature>
<dbReference type="RefSeq" id="XP_019022386.1">
    <property type="nucleotide sequence ID" value="XM_019165588.1"/>
</dbReference>
<reference evidence="2 3" key="2">
    <citation type="journal article" date="2014" name="J. Gen. Appl. Microbiol.">
        <title>The early diverging ascomycetous budding yeast Saitoella complicata has three histone deacetylases belonging to the Clr6, Hos2, and Rpd3 lineages.</title>
        <authorList>
            <person name="Nishida H."/>
            <person name="Matsumoto T."/>
            <person name="Kondo S."/>
            <person name="Hamamoto M."/>
            <person name="Yoshikawa H."/>
        </authorList>
    </citation>
    <scope>NUCLEOTIDE SEQUENCE [LARGE SCALE GENOMIC DNA]</scope>
    <source>
        <strain evidence="2 3">NRRL Y-17804</strain>
    </source>
</reference>